<dbReference type="RefSeq" id="YP_008242028.1">
    <property type="nucleotide sequence ID" value="NC_021803.1"/>
</dbReference>
<name>S0A5M4_9CAUD</name>
<dbReference type="OrthoDB" id="24848at10239"/>
<organism evidence="2 3">
    <name type="scientific">Cellulophaga phage phi13:2</name>
    <dbReference type="NCBI Taxonomy" id="1328030"/>
    <lineage>
        <taxon>Viruses</taxon>
        <taxon>Duplodnaviria</taxon>
        <taxon>Heunggongvirae</taxon>
        <taxon>Uroviricota</taxon>
        <taxon>Caudoviricetes</taxon>
        <taxon>Pachyviridae</taxon>
        <taxon>Baltivirus</taxon>
        <taxon>Baltivirus phi13duo</taxon>
    </lineage>
</organism>
<reference evidence="2 3" key="1">
    <citation type="journal article" date="2013" name="Proc. Natl. Acad. Sci. U.S.A.">
        <title>Twelve previously unknown phage genera are ubiquitous in global oceans.</title>
        <authorList>
            <person name="Holmfeldt K."/>
            <person name="Solonenko N."/>
            <person name="Shah M."/>
            <person name="Corrier K."/>
            <person name="Riemann L."/>
            <person name="Verberkmoes N.C."/>
            <person name="Sullivan M.B."/>
        </authorList>
    </citation>
    <scope>NUCLEOTIDE SEQUENCE [LARGE SCALE GENOMIC DNA]</scope>
    <source>
        <strain evidence="2">Phi13:2</strain>
    </source>
</reference>
<gene>
    <name evidence="2" type="ORF">Phi13:2_gp003</name>
</gene>
<dbReference type="GeneID" id="16881403"/>
<dbReference type="KEGG" id="vg:16881403"/>
<evidence type="ECO:0000256" key="1">
    <source>
        <dbReference type="SAM" id="MobiDB-lite"/>
    </source>
</evidence>
<protein>
    <submittedName>
        <fullName evidence="2">Uncharacterized protein</fullName>
    </submittedName>
</protein>
<evidence type="ECO:0000313" key="3">
    <source>
        <dbReference type="Proteomes" id="UP000014736"/>
    </source>
</evidence>
<proteinExistence type="predicted"/>
<feature type="region of interest" description="Disordered" evidence="1">
    <location>
        <begin position="19"/>
        <end position="38"/>
    </location>
</feature>
<reference evidence="3" key="2">
    <citation type="submission" date="2013-03" db="EMBL/GenBank/DDBJ databases">
        <title>The Cellulophaga phages: a novel, diverse, and globally ubiquitous model system.</title>
        <authorList>
            <person name="Holmfeldt K."/>
            <person name="Solonenko N."/>
            <person name="Shah M."/>
            <person name="Corrier K."/>
            <person name="Riemann L."/>
            <person name="VerBerkmoes N.C."/>
            <person name="Sullivan M.B."/>
        </authorList>
    </citation>
    <scope>NUCLEOTIDE SEQUENCE [LARGE SCALE GENOMIC DNA]</scope>
</reference>
<evidence type="ECO:0000313" key="2">
    <source>
        <dbReference type="EMBL" id="AGO49613.1"/>
    </source>
</evidence>
<dbReference type="EMBL" id="KC821633">
    <property type="protein sequence ID" value="AGO49613.1"/>
    <property type="molecule type" value="Genomic_DNA"/>
</dbReference>
<dbReference type="Proteomes" id="UP000014736">
    <property type="component" value="Segment"/>
</dbReference>
<sequence>MKKVLLLSCFLLLSISSMEAQRSRQGDSPETPPSESSCSTLVIVGWTSVLGIPIPILGCPDSASIDTDKIKEDELNTKERTKILTDLKTGSGSLVA</sequence>
<accession>S0A5M4</accession>
<keyword evidence="3" id="KW-1185">Reference proteome</keyword>